<organism evidence="2 3">
    <name type="scientific">Rousettus aegyptiacus</name>
    <name type="common">Egyptian fruit bat</name>
    <name type="synonym">Pteropus aegyptiacus</name>
    <dbReference type="NCBI Taxonomy" id="9407"/>
    <lineage>
        <taxon>Eukaryota</taxon>
        <taxon>Metazoa</taxon>
        <taxon>Chordata</taxon>
        <taxon>Craniata</taxon>
        <taxon>Vertebrata</taxon>
        <taxon>Euteleostomi</taxon>
        <taxon>Mammalia</taxon>
        <taxon>Eutheria</taxon>
        <taxon>Laurasiatheria</taxon>
        <taxon>Chiroptera</taxon>
        <taxon>Yinpterochiroptera</taxon>
        <taxon>Pteropodoidea</taxon>
        <taxon>Pteropodidae</taxon>
        <taxon>Rousettinae</taxon>
        <taxon>Rousettus</taxon>
    </lineage>
</organism>
<gene>
    <name evidence="2" type="ORF">HJG63_012376</name>
</gene>
<name>A0A7J8F0P6_ROUAE</name>
<feature type="compositionally biased region" description="Polar residues" evidence="1">
    <location>
        <begin position="66"/>
        <end position="77"/>
    </location>
</feature>
<evidence type="ECO:0000313" key="2">
    <source>
        <dbReference type="EMBL" id="KAF6441233.1"/>
    </source>
</evidence>
<dbReference type="AlphaFoldDB" id="A0A7J8F0P6"/>
<reference evidence="2 3" key="1">
    <citation type="journal article" date="2020" name="Nature">
        <title>Six reference-quality genomes reveal evolution of bat adaptations.</title>
        <authorList>
            <person name="Jebb D."/>
            <person name="Huang Z."/>
            <person name="Pippel M."/>
            <person name="Hughes G.M."/>
            <person name="Lavrichenko K."/>
            <person name="Devanna P."/>
            <person name="Winkler S."/>
            <person name="Jermiin L.S."/>
            <person name="Skirmuntt E.C."/>
            <person name="Katzourakis A."/>
            <person name="Burkitt-Gray L."/>
            <person name="Ray D.A."/>
            <person name="Sullivan K.A.M."/>
            <person name="Roscito J.G."/>
            <person name="Kirilenko B.M."/>
            <person name="Davalos L.M."/>
            <person name="Corthals A.P."/>
            <person name="Power M.L."/>
            <person name="Jones G."/>
            <person name="Ransome R.D."/>
            <person name="Dechmann D.K.N."/>
            <person name="Locatelli A.G."/>
            <person name="Puechmaille S.J."/>
            <person name="Fedrigo O."/>
            <person name="Jarvis E.D."/>
            <person name="Hiller M."/>
            <person name="Vernes S.C."/>
            <person name="Myers E.W."/>
            <person name="Teeling E.C."/>
        </authorList>
    </citation>
    <scope>NUCLEOTIDE SEQUENCE [LARGE SCALE GENOMIC DNA]</scope>
    <source>
        <strain evidence="2">MRouAeg1</strain>
        <tissue evidence="2">Muscle</tissue>
    </source>
</reference>
<evidence type="ECO:0000256" key="1">
    <source>
        <dbReference type="SAM" id="MobiDB-lite"/>
    </source>
</evidence>
<dbReference type="EMBL" id="JACASE010000008">
    <property type="protein sequence ID" value="KAF6441233.1"/>
    <property type="molecule type" value="Genomic_DNA"/>
</dbReference>
<feature type="compositionally biased region" description="Low complexity" evidence="1">
    <location>
        <begin position="32"/>
        <end position="65"/>
    </location>
</feature>
<evidence type="ECO:0000313" key="3">
    <source>
        <dbReference type="Proteomes" id="UP000593571"/>
    </source>
</evidence>
<proteinExistence type="predicted"/>
<protein>
    <submittedName>
        <fullName evidence="2">Uncharacterized protein</fullName>
    </submittedName>
</protein>
<feature type="compositionally biased region" description="Gly residues" evidence="1">
    <location>
        <begin position="108"/>
        <end position="119"/>
    </location>
</feature>
<sequence length="125" mass="12666">MEKSAGRWGCWLRAPRPSLTFPESPARAPLHGAPADARVVGAGAASGAGRAWGSRPRGSARGSRSCQGLLTGQTAATANPAGRLGPGPRSWDLGAPQRFPKDQSRAGGWPGGWGTGGRSGQEAPA</sequence>
<comment type="caution">
    <text evidence="2">The sequence shown here is derived from an EMBL/GenBank/DDBJ whole genome shotgun (WGS) entry which is preliminary data.</text>
</comment>
<dbReference type="Proteomes" id="UP000593571">
    <property type="component" value="Unassembled WGS sequence"/>
</dbReference>
<feature type="region of interest" description="Disordered" evidence="1">
    <location>
        <begin position="1"/>
        <end position="125"/>
    </location>
</feature>
<keyword evidence="3" id="KW-1185">Reference proteome</keyword>
<accession>A0A7J8F0P6</accession>